<sequence length="434" mass="48305">MSRNAKIALIVVIVLAVLFVLFLPVLAFGLVTDAIVSWLFGKGEGKAAEDPYADLKFIDTAYRRPVEDFLSRFSPEERAVLQPYTPPWSLLLAVDRLVHDPKGKERFSDHESLVDRMLPRSVFLEKENIVETDVCTPIVNPETGEIEGYALEVRVEKKRRRVFVRLDTYLGTFTFRPEEIREERKLGDSECGPLYERRTEWVERLETGPDEPYRPLLRLLAAYGRRNRDDLEQVLEMARTYDPAAILPPFGPNAYAQAIVPGAQAVPDRKMQEMVRAFYDPDRLDLLDELTWPVAGAGTISSPFGMRFHPIKKVWALHTGIDIPAPQGTPVRAAFPGRVESVGYLGGYGLVVLIDHGDGLKSLYAHLASASVQPGERVLAGQTIAAVGSTGLSTGPHLHFEFRLNGTFTDPVAHFALKETIPTLGEGAGGEDHY</sequence>
<dbReference type="PANTHER" id="PTHR21666:SF289">
    <property type="entry name" value="L-ALA--D-GLU ENDOPEPTIDASE"/>
    <property type="match status" value="1"/>
</dbReference>
<name>A0A2T5G7S2_HYDSH</name>
<evidence type="ECO:0000259" key="2">
    <source>
        <dbReference type="Pfam" id="PF01551"/>
    </source>
</evidence>
<dbReference type="RefSeq" id="WP_273000478.1">
    <property type="nucleotide sequence ID" value="NZ_PEBV01000030.1"/>
</dbReference>
<dbReference type="CDD" id="cd12797">
    <property type="entry name" value="M23_peptidase"/>
    <property type="match status" value="1"/>
</dbReference>
<evidence type="ECO:0000313" key="3">
    <source>
        <dbReference type="EMBL" id="PTQ52227.1"/>
    </source>
</evidence>
<dbReference type="Gene3D" id="2.70.70.10">
    <property type="entry name" value="Glucose Permease (Domain IIA)"/>
    <property type="match status" value="1"/>
</dbReference>
<gene>
    <name evidence="3" type="ORF">HSCHL_0698</name>
</gene>
<dbReference type="SUPFAM" id="SSF51261">
    <property type="entry name" value="Duplicated hybrid motif"/>
    <property type="match status" value="1"/>
</dbReference>
<reference evidence="3 4" key="1">
    <citation type="submission" date="2017-08" db="EMBL/GenBank/DDBJ databases">
        <title>Burning lignite coal seam in the remote Altai Mountains harbors a hydrogen-driven thermophilic microbial community.</title>
        <authorList>
            <person name="Kadnikov V.V."/>
            <person name="Mardanov A.V."/>
            <person name="Ivasenko D."/>
            <person name="Beletsky A.V."/>
            <person name="Karnachuk O.V."/>
            <person name="Ravin N.V."/>
        </authorList>
    </citation>
    <scope>NUCLEOTIDE SEQUENCE [LARGE SCALE GENOMIC DNA]</scope>
    <source>
        <strain evidence="3">AL33</strain>
    </source>
</reference>
<comment type="caution">
    <text evidence="3">The sequence shown here is derived from an EMBL/GenBank/DDBJ whole genome shotgun (WGS) entry which is preliminary data.</text>
</comment>
<keyword evidence="1" id="KW-0732">Signal</keyword>
<dbReference type="AlphaFoldDB" id="A0A2T5G7S2"/>
<dbReference type="GO" id="GO:0004222">
    <property type="term" value="F:metalloendopeptidase activity"/>
    <property type="evidence" value="ECO:0007669"/>
    <property type="project" value="TreeGrafter"/>
</dbReference>
<accession>A0A2T5G7S2</accession>
<dbReference type="InterPro" id="IPR050570">
    <property type="entry name" value="Cell_wall_metabolism_enzyme"/>
</dbReference>
<dbReference type="InterPro" id="IPR011055">
    <property type="entry name" value="Dup_hybrid_motif"/>
</dbReference>
<feature type="domain" description="M23ase beta-sheet core" evidence="2">
    <location>
        <begin position="317"/>
        <end position="411"/>
    </location>
</feature>
<evidence type="ECO:0000256" key="1">
    <source>
        <dbReference type="ARBA" id="ARBA00022729"/>
    </source>
</evidence>
<protein>
    <recommendedName>
        <fullName evidence="2">M23ase beta-sheet core domain-containing protein</fullName>
    </recommendedName>
</protein>
<proteinExistence type="predicted"/>
<dbReference type="Proteomes" id="UP000244180">
    <property type="component" value="Unassembled WGS sequence"/>
</dbReference>
<dbReference type="Pfam" id="PF01551">
    <property type="entry name" value="Peptidase_M23"/>
    <property type="match status" value="1"/>
</dbReference>
<dbReference type="EMBL" id="PEBV01000030">
    <property type="protein sequence ID" value="PTQ52227.1"/>
    <property type="molecule type" value="Genomic_DNA"/>
</dbReference>
<organism evidence="3 4">
    <name type="scientific">Hydrogenibacillus schlegelii</name>
    <name type="common">Bacillus schlegelii</name>
    <dbReference type="NCBI Taxonomy" id="1484"/>
    <lineage>
        <taxon>Bacteria</taxon>
        <taxon>Bacillati</taxon>
        <taxon>Bacillota</taxon>
        <taxon>Bacilli</taxon>
        <taxon>Bacillales</taxon>
        <taxon>Bacillales Family X. Incertae Sedis</taxon>
        <taxon>Hydrogenibacillus</taxon>
    </lineage>
</organism>
<evidence type="ECO:0000313" key="4">
    <source>
        <dbReference type="Proteomes" id="UP000244180"/>
    </source>
</evidence>
<dbReference type="InterPro" id="IPR016047">
    <property type="entry name" value="M23ase_b-sheet_dom"/>
</dbReference>
<dbReference type="PANTHER" id="PTHR21666">
    <property type="entry name" value="PEPTIDASE-RELATED"/>
    <property type="match status" value="1"/>
</dbReference>